<protein>
    <submittedName>
        <fullName evidence="2">Uncharacterized protein</fullName>
    </submittedName>
</protein>
<comment type="caution">
    <text evidence="2">The sequence shown here is derived from an EMBL/GenBank/DDBJ whole genome shotgun (WGS) entry which is preliminary data.</text>
</comment>
<feature type="region of interest" description="Disordered" evidence="1">
    <location>
        <begin position="37"/>
        <end position="64"/>
    </location>
</feature>
<proteinExistence type="predicted"/>
<accession>A0ABP7R5Z6</accession>
<organism evidence="2 3">
    <name type="scientific">Streptomyces marokkonensis</name>
    <dbReference type="NCBI Taxonomy" id="324855"/>
    <lineage>
        <taxon>Bacteria</taxon>
        <taxon>Bacillati</taxon>
        <taxon>Actinomycetota</taxon>
        <taxon>Actinomycetes</taxon>
        <taxon>Kitasatosporales</taxon>
        <taxon>Streptomycetaceae</taxon>
        <taxon>Streptomyces</taxon>
    </lineage>
</organism>
<gene>
    <name evidence="2" type="ORF">GCM10022384_45650</name>
</gene>
<dbReference type="Proteomes" id="UP001500034">
    <property type="component" value="Unassembled WGS sequence"/>
</dbReference>
<keyword evidence="3" id="KW-1185">Reference proteome</keyword>
<name>A0ABP7R5Z6_9ACTN</name>
<sequence length="64" mass="6840">MERGSSWTGVDKGVPPDDLRCGGRWLRSVGRPVSVRTAALRGEAGKRGDSRGPQAARANHFPVP</sequence>
<evidence type="ECO:0000313" key="2">
    <source>
        <dbReference type="EMBL" id="GAA3992854.1"/>
    </source>
</evidence>
<evidence type="ECO:0000313" key="3">
    <source>
        <dbReference type="Proteomes" id="UP001500034"/>
    </source>
</evidence>
<evidence type="ECO:0000256" key="1">
    <source>
        <dbReference type="SAM" id="MobiDB-lite"/>
    </source>
</evidence>
<reference evidence="3" key="1">
    <citation type="journal article" date="2019" name="Int. J. Syst. Evol. Microbiol.">
        <title>The Global Catalogue of Microorganisms (GCM) 10K type strain sequencing project: providing services to taxonomists for standard genome sequencing and annotation.</title>
        <authorList>
            <consortium name="The Broad Institute Genomics Platform"/>
            <consortium name="The Broad Institute Genome Sequencing Center for Infectious Disease"/>
            <person name="Wu L."/>
            <person name="Ma J."/>
        </authorList>
    </citation>
    <scope>NUCLEOTIDE SEQUENCE [LARGE SCALE GENOMIC DNA]</scope>
    <source>
        <strain evidence="3">JCM 17027</strain>
    </source>
</reference>
<dbReference type="EMBL" id="BAABCQ010000098">
    <property type="protein sequence ID" value="GAA3992854.1"/>
    <property type="molecule type" value="Genomic_DNA"/>
</dbReference>